<keyword evidence="3" id="KW-0731">Sigma factor</keyword>
<dbReference type="InterPro" id="IPR014284">
    <property type="entry name" value="RNA_pol_sigma-70_dom"/>
</dbReference>
<dbReference type="GO" id="GO:0016987">
    <property type="term" value="F:sigma factor activity"/>
    <property type="evidence" value="ECO:0007669"/>
    <property type="project" value="UniProtKB-KW"/>
</dbReference>
<dbReference type="InterPro" id="IPR007627">
    <property type="entry name" value="RNA_pol_sigma70_r2"/>
</dbReference>
<dbReference type="AlphaFoldDB" id="B4D8V0"/>
<proteinExistence type="inferred from homology"/>
<evidence type="ECO:0000256" key="4">
    <source>
        <dbReference type="ARBA" id="ARBA00023163"/>
    </source>
</evidence>
<dbReference type="EMBL" id="ABVL01000023">
    <property type="protein sequence ID" value="EDY17158.1"/>
    <property type="molecule type" value="Genomic_DNA"/>
</dbReference>
<comment type="caution">
    <text evidence="7">The sequence shown here is derived from an EMBL/GenBank/DDBJ whole genome shotgun (WGS) entry which is preliminary data.</text>
</comment>
<dbReference type="InterPro" id="IPR013324">
    <property type="entry name" value="RNA_pol_sigma_r3/r4-like"/>
</dbReference>
<dbReference type="InterPro" id="IPR036388">
    <property type="entry name" value="WH-like_DNA-bd_sf"/>
</dbReference>
<keyword evidence="8" id="KW-1185">Reference proteome</keyword>
<dbReference type="GO" id="GO:0006352">
    <property type="term" value="P:DNA-templated transcription initiation"/>
    <property type="evidence" value="ECO:0007669"/>
    <property type="project" value="InterPro"/>
</dbReference>
<organism evidence="7 8">
    <name type="scientific">Chthoniobacter flavus Ellin428</name>
    <dbReference type="NCBI Taxonomy" id="497964"/>
    <lineage>
        <taxon>Bacteria</taxon>
        <taxon>Pseudomonadati</taxon>
        <taxon>Verrucomicrobiota</taxon>
        <taxon>Spartobacteria</taxon>
        <taxon>Chthoniobacterales</taxon>
        <taxon>Chthoniobacteraceae</taxon>
        <taxon>Chthoniobacter</taxon>
    </lineage>
</organism>
<dbReference type="NCBIfam" id="TIGR02937">
    <property type="entry name" value="sigma70-ECF"/>
    <property type="match status" value="1"/>
</dbReference>
<keyword evidence="4" id="KW-0804">Transcription</keyword>
<evidence type="ECO:0000256" key="1">
    <source>
        <dbReference type="ARBA" id="ARBA00010641"/>
    </source>
</evidence>
<comment type="similarity">
    <text evidence="1">Belongs to the sigma-70 factor family. ECF subfamily.</text>
</comment>
<dbReference type="PANTHER" id="PTHR43133">
    <property type="entry name" value="RNA POLYMERASE ECF-TYPE SIGMA FACTO"/>
    <property type="match status" value="1"/>
</dbReference>
<reference evidence="7 8" key="1">
    <citation type="journal article" date="2011" name="J. Bacteriol.">
        <title>Genome sequence of Chthoniobacter flavus Ellin428, an aerobic heterotrophic soil bacterium.</title>
        <authorList>
            <person name="Kant R."/>
            <person name="van Passel M.W."/>
            <person name="Palva A."/>
            <person name="Lucas S."/>
            <person name="Lapidus A."/>
            <person name="Glavina Del Rio T."/>
            <person name="Dalin E."/>
            <person name="Tice H."/>
            <person name="Bruce D."/>
            <person name="Goodwin L."/>
            <person name="Pitluck S."/>
            <person name="Larimer F.W."/>
            <person name="Land M.L."/>
            <person name="Hauser L."/>
            <person name="Sangwan P."/>
            <person name="de Vos W.M."/>
            <person name="Janssen P.H."/>
            <person name="Smidt H."/>
        </authorList>
    </citation>
    <scope>NUCLEOTIDE SEQUENCE [LARGE SCALE GENOMIC DNA]</scope>
    <source>
        <strain evidence="7 8">Ellin428</strain>
    </source>
</reference>
<evidence type="ECO:0000313" key="8">
    <source>
        <dbReference type="Proteomes" id="UP000005824"/>
    </source>
</evidence>
<sequence length="191" mass="21563">MTPAQQSDRQIDAQLLARIAAGDEAAFGALYDRFSPGLYSFVLKMTRDEKEAEDVLQEGFAHIWRRASTYDPARSSPFTWAVMILRNKTIDRLRVRQRFDRTIEKATVEFSHFPEVDDAAAGEAARRDEGARVRSALTQIPAEQKQAVELAFFSGLTHEQIAEKLGAPLGTIKARIRRGLLKLREFLEEVA</sequence>
<dbReference type="CDD" id="cd06171">
    <property type="entry name" value="Sigma70_r4"/>
    <property type="match status" value="1"/>
</dbReference>
<dbReference type="SUPFAM" id="SSF88946">
    <property type="entry name" value="Sigma2 domain of RNA polymerase sigma factors"/>
    <property type="match status" value="1"/>
</dbReference>
<accession>B4D8V0</accession>
<dbReference type="InParanoid" id="B4D8V0"/>
<evidence type="ECO:0000259" key="6">
    <source>
        <dbReference type="Pfam" id="PF08281"/>
    </source>
</evidence>
<dbReference type="eggNOG" id="COG1595">
    <property type="taxonomic scope" value="Bacteria"/>
</dbReference>
<dbReference type="STRING" id="497964.CfE428DRAFT_5340"/>
<evidence type="ECO:0000313" key="7">
    <source>
        <dbReference type="EMBL" id="EDY17158.1"/>
    </source>
</evidence>
<name>B4D8V0_9BACT</name>
<dbReference type="Pfam" id="PF08281">
    <property type="entry name" value="Sigma70_r4_2"/>
    <property type="match status" value="1"/>
</dbReference>
<dbReference type="PANTHER" id="PTHR43133:SF62">
    <property type="entry name" value="RNA POLYMERASE SIGMA FACTOR SIGZ"/>
    <property type="match status" value="1"/>
</dbReference>
<dbReference type="Pfam" id="PF04542">
    <property type="entry name" value="Sigma70_r2"/>
    <property type="match status" value="1"/>
</dbReference>
<dbReference type="RefSeq" id="WP_006982661.1">
    <property type="nucleotide sequence ID" value="NZ_ABVL01000023.1"/>
</dbReference>
<feature type="domain" description="RNA polymerase sigma-70 region 2" evidence="5">
    <location>
        <begin position="30"/>
        <end position="98"/>
    </location>
</feature>
<dbReference type="InterPro" id="IPR039425">
    <property type="entry name" value="RNA_pol_sigma-70-like"/>
</dbReference>
<dbReference type="InterPro" id="IPR013249">
    <property type="entry name" value="RNA_pol_sigma70_r4_t2"/>
</dbReference>
<protein>
    <submittedName>
        <fullName evidence="7">RNA polymerase, sigma-24 subunit, ECF subfamily</fullName>
    </submittedName>
</protein>
<evidence type="ECO:0000259" key="5">
    <source>
        <dbReference type="Pfam" id="PF04542"/>
    </source>
</evidence>
<dbReference type="Proteomes" id="UP000005824">
    <property type="component" value="Unassembled WGS sequence"/>
</dbReference>
<evidence type="ECO:0000256" key="3">
    <source>
        <dbReference type="ARBA" id="ARBA00023082"/>
    </source>
</evidence>
<dbReference type="InterPro" id="IPR013325">
    <property type="entry name" value="RNA_pol_sigma_r2"/>
</dbReference>
<dbReference type="SUPFAM" id="SSF88659">
    <property type="entry name" value="Sigma3 and sigma4 domains of RNA polymerase sigma factors"/>
    <property type="match status" value="1"/>
</dbReference>
<gene>
    <name evidence="7" type="ORF">CfE428DRAFT_5340</name>
</gene>
<evidence type="ECO:0000256" key="2">
    <source>
        <dbReference type="ARBA" id="ARBA00023015"/>
    </source>
</evidence>
<dbReference type="Gene3D" id="1.10.10.10">
    <property type="entry name" value="Winged helix-like DNA-binding domain superfamily/Winged helix DNA-binding domain"/>
    <property type="match status" value="1"/>
</dbReference>
<dbReference type="GO" id="GO:0003677">
    <property type="term" value="F:DNA binding"/>
    <property type="evidence" value="ECO:0007669"/>
    <property type="project" value="InterPro"/>
</dbReference>
<dbReference type="Gene3D" id="1.10.1740.10">
    <property type="match status" value="1"/>
</dbReference>
<keyword evidence="2" id="KW-0805">Transcription regulation</keyword>
<feature type="domain" description="RNA polymerase sigma factor 70 region 4 type 2" evidence="6">
    <location>
        <begin position="132"/>
        <end position="183"/>
    </location>
</feature>